<dbReference type="InterPro" id="IPR037523">
    <property type="entry name" value="VOC_core"/>
</dbReference>
<dbReference type="EMBL" id="CP155447">
    <property type="protein sequence ID" value="XBH06987.1"/>
    <property type="molecule type" value="Genomic_DNA"/>
</dbReference>
<proteinExistence type="predicted"/>
<reference evidence="2" key="1">
    <citation type="submission" date="2024-05" db="EMBL/GenBank/DDBJ databases">
        <title>Planctomycetes of the genus Singulisphaera possess chitinolytic capabilities.</title>
        <authorList>
            <person name="Ivanova A."/>
        </authorList>
    </citation>
    <scope>NUCLEOTIDE SEQUENCE</scope>
    <source>
        <strain evidence="2">Ch08T</strain>
    </source>
</reference>
<dbReference type="AlphaFoldDB" id="A0AAU7CPD6"/>
<name>A0AAU7CPD6_9BACT</name>
<feature type="domain" description="VOC" evidence="1">
    <location>
        <begin position="3"/>
        <end position="120"/>
    </location>
</feature>
<evidence type="ECO:0000313" key="2">
    <source>
        <dbReference type="EMBL" id="XBH06987.1"/>
    </source>
</evidence>
<protein>
    <submittedName>
        <fullName evidence="2">VOC family protein</fullName>
    </submittedName>
</protein>
<evidence type="ECO:0000259" key="1">
    <source>
        <dbReference type="PROSITE" id="PS51819"/>
    </source>
</evidence>
<dbReference type="InterPro" id="IPR004360">
    <property type="entry name" value="Glyas_Fos-R_dOase_dom"/>
</dbReference>
<dbReference type="Pfam" id="PF00903">
    <property type="entry name" value="Glyoxalase"/>
    <property type="match status" value="1"/>
</dbReference>
<gene>
    <name evidence="2" type="ORF">V5E97_13380</name>
</gene>
<dbReference type="Gene3D" id="3.10.180.10">
    <property type="entry name" value="2,3-Dihydroxybiphenyl 1,2-Dioxygenase, domain 1"/>
    <property type="match status" value="1"/>
</dbReference>
<dbReference type="InterPro" id="IPR029068">
    <property type="entry name" value="Glyas_Bleomycin-R_OHBP_Dase"/>
</dbReference>
<dbReference type="SUPFAM" id="SSF54593">
    <property type="entry name" value="Glyoxalase/Bleomycin resistance protein/Dihydroxybiphenyl dioxygenase"/>
    <property type="match status" value="1"/>
</dbReference>
<sequence length="126" mass="13878">MAKIEHFAIYAKDAPALKDFYVDAMGMRVVLESGGNPPGYFLADEGGMAIEIIGRPPGESAANQRWVCHLAFWVDDFAAARAALEARAIVFETDTAVDNDTMRTLFFNDPEGNRVQIVWRGRPLGS</sequence>
<dbReference type="CDD" id="cd06587">
    <property type="entry name" value="VOC"/>
    <property type="match status" value="1"/>
</dbReference>
<dbReference type="RefSeq" id="WP_406699832.1">
    <property type="nucleotide sequence ID" value="NZ_CP155447.1"/>
</dbReference>
<dbReference type="PROSITE" id="PS51819">
    <property type="entry name" value="VOC"/>
    <property type="match status" value="1"/>
</dbReference>
<accession>A0AAU7CPD6</accession>
<organism evidence="2">
    <name type="scientific">Singulisphaera sp. Ch08</name>
    <dbReference type="NCBI Taxonomy" id="3120278"/>
    <lineage>
        <taxon>Bacteria</taxon>
        <taxon>Pseudomonadati</taxon>
        <taxon>Planctomycetota</taxon>
        <taxon>Planctomycetia</taxon>
        <taxon>Isosphaerales</taxon>
        <taxon>Isosphaeraceae</taxon>
        <taxon>Singulisphaera</taxon>
    </lineage>
</organism>